<evidence type="ECO:0000256" key="1">
    <source>
        <dbReference type="ARBA" id="ARBA00000677"/>
    </source>
</evidence>
<dbReference type="GO" id="GO:0005886">
    <property type="term" value="C:plasma membrane"/>
    <property type="evidence" value="ECO:0007669"/>
    <property type="project" value="UniProtKB-SubCell"/>
</dbReference>
<feature type="active site" evidence="6">
    <location>
        <position position="51"/>
    </location>
</feature>
<dbReference type="EC" id="3.4.21.89" evidence="4 7"/>
<dbReference type="NCBIfam" id="TIGR02227">
    <property type="entry name" value="sigpep_I_bact"/>
    <property type="match status" value="1"/>
</dbReference>
<dbReference type="InterPro" id="IPR036286">
    <property type="entry name" value="LexA/Signal_pep-like_sf"/>
</dbReference>
<evidence type="ECO:0000256" key="5">
    <source>
        <dbReference type="ARBA" id="ARBA00022801"/>
    </source>
</evidence>
<evidence type="ECO:0000256" key="4">
    <source>
        <dbReference type="ARBA" id="ARBA00013208"/>
    </source>
</evidence>
<evidence type="ECO:0000259" key="8">
    <source>
        <dbReference type="Pfam" id="PF10502"/>
    </source>
</evidence>
<accession>A0A0R1GW32</accession>
<dbReference type="GO" id="GO:0009003">
    <property type="term" value="F:signal peptidase activity"/>
    <property type="evidence" value="ECO:0007669"/>
    <property type="project" value="UniProtKB-EC"/>
</dbReference>
<keyword evidence="7" id="KW-0645">Protease</keyword>
<evidence type="ECO:0000313" key="9">
    <source>
        <dbReference type="EMBL" id="KRK38492.1"/>
    </source>
</evidence>
<keyword evidence="10" id="KW-1185">Reference proteome</keyword>
<gene>
    <name evidence="9" type="ORF">FC62_GL000178</name>
</gene>
<feature type="domain" description="Peptidase S26" evidence="8">
    <location>
        <begin position="22"/>
        <end position="185"/>
    </location>
</feature>
<keyword evidence="7" id="KW-0472">Membrane</keyword>
<dbReference type="PROSITE" id="PS00761">
    <property type="entry name" value="SPASE_I_3"/>
    <property type="match status" value="1"/>
</dbReference>
<dbReference type="AlphaFoldDB" id="A0A0R1GW32"/>
<comment type="similarity">
    <text evidence="3 7">Belongs to the peptidase S26 family.</text>
</comment>
<dbReference type="Proteomes" id="UP000050909">
    <property type="component" value="Unassembled WGS sequence"/>
</dbReference>
<dbReference type="InterPro" id="IPR019533">
    <property type="entry name" value="Peptidase_S26"/>
</dbReference>
<dbReference type="EMBL" id="AZCV01000001">
    <property type="protein sequence ID" value="KRK38492.1"/>
    <property type="molecule type" value="Genomic_DNA"/>
</dbReference>
<comment type="subcellular location">
    <subcellularLocation>
        <location evidence="2">Cell membrane</location>
        <topology evidence="2">Single-pass type II membrane protein</topology>
    </subcellularLocation>
    <subcellularLocation>
        <location evidence="7">Membrane</location>
        <topology evidence="7">Single-pass type II membrane protein</topology>
    </subcellularLocation>
</comment>
<sequence>MTTNKYAKENTENDSLFKWFLQVIVLALIFLGAYFLVFKFVLSNEIVSGPSMEPTFKDGDRLIANRHPTINRYDVVVLDAPDSPGTLYIKRVIGLPGDTISSKNDVTYINGKAVKEPYLDEYKKDLPEGQQFTADFSLQSIFGVEKVPADSYFVMGDNRNVSRDSRMIGFIKKSAIEGKVKFRYFPFTRMQFY</sequence>
<comment type="catalytic activity">
    <reaction evidence="1 7">
        <text>Cleavage of hydrophobic, N-terminal signal or leader sequences from secreted and periplasmic proteins.</text>
        <dbReference type="EC" id="3.4.21.89"/>
    </reaction>
</comment>
<dbReference type="GO" id="GO:0004252">
    <property type="term" value="F:serine-type endopeptidase activity"/>
    <property type="evidence" value="ECO:0007669"/>
    <property type="project" value="InterPro"/>
</dbReference>
<protein>
    <recommendedName>
        <fullName evidence="4 7">Signal peptidase I</fullName>
        <ecNumber evidence="4 7">3.4.21.89</ecNumber>
    </recommendedName>
</protein>
<organism evidence="9 10">
    <name type="scientific">Amylolactobacillus amylotrophicus DSM 20534</name>
    <dbReference type="NCBI Taxonomy" id="1423722"/>
    <lineage>
        <taxon>Bacteria</taxon>
        <taxon>Bacillati</taxon>
        <taxon>Bacillota</taxon>
        <taxon>Bacilli</taxon>
        <taxon>Lactobacillales</taxon>
        <taxon>Lactobacillaceae</taxon>
        <taxon>Amylolactobacillus</taxon>
    </lineage>
</organism>
<dbReference type="PANTHER" id="PTHR43390">
    <property type="entry name" value="SIGNAL PEPTIDASE I"/>
    <property type="match status" value="1"/>
</dbReference>
<evidence type="ECO:0000256" key="6">
    <source>
        <dbReference type="PIRSR" id="PIRSR600223-1"/>
    </source>
</evidence>
<keyword evidence="7" id="KW-1133">Transmembrane helix</keyword>
<name>A0A0R1GW32_9LACO</name>
<keyword evidence="5 7" id="KW-0378">Hydrolase</keyword>
<dbReference type="Gene3D" id="2.10.109.10">
    <property type="entry name" value="Umud Fragment, subunit A"/>
    <property type="match status" value="1"/>
</dbReference>
<dbReference type="PATRIC" id="fig|1423722.3.peg.182"/>
<dbReference type="RefSeq" id="WP_056946176.1">
    <property type="nucleotide sequence ID" value="NZ_AZCV01000001.1"/>
</dbReference>
<dbReference type="Pfam" id="PF10502">
    <property type="entry name" value="Peptidase_S26"/>
    <property type="match status" value="1"/>
</dbReference>
<dbReference type="InterPro" id="IPR019758">
    <property type="entry name" value="Pept_S26A_signal_pept_1_CS"/>
</dbReference>
<comment type="caution">
    <text evidence="9">The sequence shown here is derived from an EMBL/GenBank/DDBJ whole genome shotgun (WGS) entry which is preliminary data.</text>
</comment>
<dbReference type="PRINTS" id="PR00727">
    <property type="entry name" value="LEADERPTASE"/>
</dbReference>
<evidence type="ECO:0000256" key="7">
    <source>
        <dbReference type="RuleBase" id="RU362042"/>
    </source>
</evidence>
<evidence type="ECO:0000256" key="3">
    <source>
        <dbReference type="ARBA" id="ARBA00009370"/>
    </source>
</evidence>
<feature type="transmembrane region" description="Helical" evidence="7">
    <location>
        <begin position="20"/>
        <end position="42"/>
    </location>
</feature>
<dbReference type="CDD" id="cd06530">
    <property type="entry name" value="S26_SPase_I"/>
    <property type="match status" value="1"/>
</dbReference>
<keyword evidence="7" id="KW-0812">Transmembrane</keyword>
<reference evidence="9 10" key="1">
    <citation type="journal article" date="2015" name="Genome Announc.">
        <title>Expanding the biotechnology potential of lactobacilli through comparative genomics of 213 strains and associated genera.</title>
        <authorList>
            <person name="Sun Z."/>
            <person name="Harris H.M."/>
            <person name="McCann A."/>
            <person name="Guo C."/>
            <person name="Argimon S."/>
            <person name="Zhang W."/>
            <person name="Yang X."/>
            <person name="Jeffery I.B."/>
            <person name="Cooney J.C."/>
            <person name="Kagawa T.F."/>
            <person name="Liu W."/>
            <person name="Song Y."/>
            <person name="Salvetti E."/>
            <person name="Wrobel A."/>
            <person name="Rasinkangas P."/>
            <person name="Parkhill J."/>
            <person name="Rea M.C."/>
            <person name="O'Sullivan O."/>
            <person name="Ritari J."/>
            <person name="Douillard F.P."/>
            <person name="Paul Ross R."/>
            <person name="Yang R."/>
            <person name="Briner A.E."/>
            <person name="Felis G.E."/>
            <person name="de Vos W.M."/>
            <person name="Barrangou R."/>
            <person name="Klaenhammer T.R."/>
            <person name="Caufield P.W."/>
            <person name="Cui Y."/>
            <person name="Zhang H."/>
            <person name="O'Toole P.W."/>
        </authorList>
    </citation>
    <scope>NUCLEOTIDE SEQUENCE [LARGE SCALE GENOMIC DNA]</scope>
    <source>
        <strain evidence="9 10">DSM 20534</strain>
    </source>
</reference>
<dbReference type="GO" id="GO:0006465">
    <property type="term" value="P:signal peptide processing"/>
    <property type="evidence" value="ECO:0007669"/>
    <property type="project" value="InterPro"/>
</dbReference>
<dbReference type="InterPro" id="IPR000223">
    <property type="entry name" value="Pept_S26A_signal_pept_1"/>
</dbReference>
<feature type="active site" evidence="6">
    <location>
        <position position="90"/>
    </location>
</feature>
<dbReference type="PANTHER" id="PTHR43390:SF1">
    <property type="entry name" value="CHLOROPLAST PROCESSING PEPTIDASE"/>
    <property type="match status" value="1"/>
</dbReference>
<dbReference type="SUPFAM" id="SSF51306">
    <property type="entry name" value="LexA/Signal peptidase"/>
    <property type="match status" value="1"/>
</dbReference>
<evidence type="ECO:0000313" key="10">
    <source>
        <dbReference type="Proteomes" id="UP000050909"/>
    </source>
</evidence>
<proteinExistence type="inferred from homology"/>
<evidence type="ECO:0000256" key="2">
    <source>
        <dbReference type="ARBA" id="ARBA00004401"/>
    </source>
</evidence>